<dbReference type="PANTHER" id="PTHR10088">
    <property type="entry name" value="GLUCOKINASE REGULATORY PROTEIN"/>
    <property type="match status" value="1"/>
</dbReference>
<dbReference type="PANTHER" id="PTHR10088:SF4">
    <property type="entry name" value="GLUCOKINASE REGULATORY PROTEIN"/>
    <property type="match status" value="1"/>
</dbReference>
<dbReference type="Gene3D" id="3.40.50.10490">
    <property type="entry name" value="Glucose-6-phosphate isomerase like protein, domain 1"/>
    <property type="match status" value="1"/>
</dbReference>
<dbReference type="InterPro" id="IPR040190">
    <property type="entry name" value="MURQ/GCKR"/>
</dbReference>
<dbReference type="EMBL" id="BMNK01000001">
    <property type="protein sequence ID" value="GGP02105.1"/>
    <property type="molecule type" value="Genomic_DNA"/>
</dbReference>
<dbReference type="GO" id="GO:0009254">
    <property type="term" value="P:peptidoglycan turnover"/>
    <property type="evidence" value="ECO:0007669"/>
    <property type="project" value="TreeGrafter"/>
</dbReference>
<evidence type="ECO:0000313" key="4">
    <source>
        <dbReference type="Proteomes" id="UP000660745"/>
    </source>
</evidence>
<dbReference type="GO" id="GO:0016803">
    <property type="term" value="F:ether hydrolase activity"/>
    <property type="evidence" value="ECO:0007669"/>
    <property type="project" value="TreeGrafter"/>
</dbReference>
<reference evidence="3" key="1">
    <citation type="journal article" date="2014" name="Int. J. Syst. Evol. Microbiol.">
        <title>Complete genome sequence of Corynebacterium casei LMG S-19264T (=DSM 44701T), isolated from a smear-ripened cheese.</title>
        <authorList>
            <consortium name="US DOE Joint Genome Institute (JGI-PGF)"/>
            <person name="Walter F."/>
            <person name="Albersmeier A."/>
            <person name="Kalinowski J."/>
            <person name="Ruckert C."/>
        </authorList>
    </citation>
    <scope>NUCLEOTIDE SEQUENCE</scope>
    <source>
        <strain evidence="3">CGMCC 4.7430</strain>
    </source>
</reference>
<organism evidence="3 4">
    <name type="scientific">Nonomuraea glycinis</name>
    <dbReference type="NCBI Taxonomy" id="2047744"/>
    <lineage>
        <taxon>Bacteria</taxon>
        <taxon>Bacillati</taxon>
        <taxon>Actinomycetota</taxon>
        <taxon>Actinomycetes</taxon>
        <taxon>Streptosporangiales</taxon>
        <taxon>Streptosporangiaceae</taxon>
        <taxon>Nonomuraea</taxon>
    </lineage>
</organism>
<reference evidence="3" key="2">
    <citation type="submission" date="2020-09" db="EMBL/GenBank/DDBJ databases">
        <authorList>
            <person name="Sun Q."/>
            <person name="Zhou Y."/>
        </authorList>
    </citation>
    <scope>NUCLEOTIDE SEQUENCE</scope>
    <source>
        <strain evidence="3">CGMCC 4.7430</strain>
    </source>
</reference>
<dbReference type="PROSITE" id="PS51464">
    <property type="entry name" value="SIS"/>
    <property type="match status" value="1"/>
</dbReference>
<dbReference type="PROSITE" id="PS01272">
    <property type="entry name" value="GCKR"/>
    <property type="match status" value="1"/>
</dbReference>
<dbReference type="GO" id="GO:0016835">
    <property type="term" value="F:carbon-oxygen lyase activity"/>
    <property type="evidence" value="ECO:0007669"/>
    <property type="project" value="TreeGrafter"/>
</dbReference>
<dbReference type="InterPro" id="IPR046348">
    <property type="entry name" value="SIS_dom_sf"/>
</dbReference>
<accession>A0A917ZZM3</accession>
<evidence type="ECO:0000259" key="2">
    <source>
        <dbReference type="PROSITE" id="PS51464"/>
    </source>
</evidence>
<feature type="domain" description="SIS" evidence="2">
    <location>
        <begin position="54"/>
        <end position="215"/>
    </location>
</feature>
<proteinExistence type="predicted"/>
<name>A0A917ZZM3_9ACTN</name>
<dbReference type="NCBIfam" id="NF003915">
    <property type="entry name" value="PRK05441.1"/>
    <property type="match status" value="1"/>
</dbReference>
<sequence>MTQVPPTERRNPRTGDIDAQDSTGVLALLLDEDARAVEAARAATGRLAEAVDETHARLARGGRVHYFGAGASGRLAVLDATEITPTFGAPPELFTAHFAGGPQALTDSSIDREDAGALGTADAGGVGAADVAVGVTASGSTAYVIGALRGARAAGALTVLVTCNPDAAARDLADIVVAADTGPEALTGSTRLKAGTATKVILNAFSTALMIKAGRTYGNLMVGLVATNAKLAERAVSLLMEASGTDEATCRAALADASGRIPEALVRLLTGCPAERARTALREYSGVRAAVAALGGQAR</sequence>
<dbReference type="InterPro" id="IPR005486">
    <property type="entry name" value="Glucokinase_regulatory_CS"/>
</dbReference>
<dbReference type="Gene3D" id="1.10.8.1080">
    <property type="match status" value="1"/>
</dbReference>
<dbReference type="SUPFAM" id="SSF53697">
    <property type="entry name" value="SIS domain"/>
    <property type="match status" value="1"/>
</dbReference>
<gene>
    <name evidence="3" type="primary">murQ</name>
    <name evidence="3" type="ORF">GCM10012278_08010</name>
</gene>
<dbReference type="GO" id="GO:0046348">
    <property type="term" value="P:amino sugar catabolic process"/>
    <property type="evidence" value="ECO:0007669"/>
    <property type="project" value="TreeGrafter"/>
</dbReference>
<keyword evidence="1" id="KW-0119">Carbohydrate metabolism</keyword>
<comment type="caution">
    <text evidence="3">The sequence shown here is derived from an EMBL/GenBank/DDBJ whole genome shotgun (WGS) entry which is preliminary data.</text>
</comment>
<dbReference type="GO" id="GO:0097367">
    <property type="term" value="F:carbohydrate derivative binding"/>
    <property type="evidence" value="ECO:0007669"/>
    <property type="project" value="InterPro"/>
</dbReference>
<dbReference type="NCBIfam" id="NF009222">
    <property type="entry name" value="PRK12570.1"/>
    <property type="match status" value="1"/>
</dbReference>
<protein>
    <submittedName>
        <fullName evidence="3">N-acetylmuramic acid 6-phosphate etherase</fullName>
    </submittedName>
</protein>
<dbReference type="Pfam" id="PF22645">
    <property type="entry name" value="GKRP_SIS_N"/>
    <property type="match status" value="1"/>
</dbReference>
<evidence type="ECO:0000313" key="3">
    <source>
        <dbReference type="EMBL" id="GGP02105.1"/>
    </source>
</evidence>
<dbReference type="Proteomes" id="UP000660745">
    <property type="component" value="Unassembled WGS sequence"/>
</dbReference>
<dbReference type="InterPro" id="IPR001347">
    <property type="entry name" value="SIS_dom"/>
</dbReference>
<dbReference type="RefSeq" id="WP_189137053.1">
    <property type="nucleotide sequence ID" value="NZ_BMNK01000001.1"/>
</dbReference>
<evidence type="ECO:0000256" key="1">
    <source>
        <dbReference type="ARBA" id="ARBA00023277"/>
    </source>
</evidence>
<keyword evidence="4" id="KW-1185">Reference proteome</keyword>
<dbReference type="AlphaFoldDB" id="A0A917ZZM3"/>